<sequence>MADGLNHIRAMRVAEIIEDFRSIQRQLSSIRTQPSAEEYDEDGYLVLRQCVGQAQQLLQQPFCGGGGGGGGGGNGNGAARDEEGTKRELRRHVSNDRELASITDARVEASLRQADGAAEKWLAEDPPLAMIQRAMGHCNGS</sequence>
<dbReference type="EMBL" id="CAVMBE010000083">
    <property type="protein sequence ID" value="CAK4033301.1"/>
    <property type="molecule type" value="Genomic_DNA"/>
</dbReference>
<name>A0AAI8Z6D3_9PEZI</name>
<gene>
    <name evidence="2" type="ORF">LECACI_7A008459</name>
</gene>
<dbReference type="Proteomes" id="UP001296104">
    <property type="component" value="Unassembled WGS sequence"/>
</dbReference>
<proteinExistence type="predicted"/>
<accession>A0AAI8Z6D3</accession>
<dbReference type="AlphaFoldDB" id="A0AAI8Z6D3"/>
<comment type="caution">
    <text evidence="2">The sequence shown here is derived from an EMBL/GenBank/DDBJ whole genome shotgun (WGS) entry which is preliminary data.</text>
</comment>
<feature type="region of interest" description="Disordered" evidence="1">
    <location>
        <begin position="62"/>
        <end position="97"/>
    </location>
</feature>
<feature type="compositionally biased region" description="Gly residues" evidence="1">
    <location>
        <begin position="63"/>
        <end position="76"/>
    </location>
</feature>
<evidence type="ECO:0000313" key="2">
    <source>
        <dbReference type="EMBL" id="CAK4033301.1"/>
    </source>
</evidence>
<feature type="compositionally biased region" description="Basic and acidic residues" evidence="1">
    <location>
        <begin position="79"/>
        <end position="97"/>
    </location>
</feature>
<organism evidence="2 3">
    <name type="scientific">Lecanosticta acicola</name>
    <dbReference type="NCBI Taxonomy" id="111012"/>
    <lineage>
        <taxon>Eukaryota</taxon>
        <taxon>Fungi</taxon>
        <taxon>Dikarya</taxon>
        <taxon>Ascomycota</taxon>
        <taxon>Pezizomycotina</taxon>
        <taxon>Dothideomycetes</taxon>
        <taxon>Dothideomycetidae</taxon>
        <taxon>Mycosphaerellales</taxon>
        <taxon>Mycosphaerellaceae</taxon>
        <taxon>Lecanosticta</taxon>
    </lineage>
</organism>
<keyword evidence="3" id="KW-1185">Reference proteome</keyword>
<evidence type="ECO:0000313" key="3">
    <source>
        <dbReference type="Proteomes" id="UP001296104"/>
    </source>
</evidence>
<evidence type="ECO:0000256" key="1">
    <source>
        <dbReference type="SAM" id="MobiDB-lite"/>
    </source>
</evidence>
<protein>
    <submittedName>
        <fullName evidence="2">Uncharacterized protein</fullName>
    </submittedName>
</protein>
<reference evidence="2" key="1">
    <citation type="submission" date="2023-11" db="EMBL/GenBank/DDBJ databases">
        <authorList>
            <person name="Alioto T."/>
            <person name="Alioto T."/>
            <person name="Gomez Garrido J."/>
        </authorList>
    </citation>
    <scope>NUCLEOTIDE SEQUENCE</scope>
</reference>